<evidence type="ECO:0000313" key="1">
    <source>
        <dbReference type="EMBL" id="GGW92044.1"/>
    </source>
</evidence>
<dbReference type="EMBL" id="BMWC01000002">
    <property type="protein sequence ID" value="GGW92044.1"/>
    <property type="molecule type" value="Genomic_DNA"/>
</dbReference>
<keyword evidence="2" id="KW-1185">Reference proteome</keyword>
<gene>
    <name evidence="1" type="ORF">GCM10010383_22290</name>
</gene>
<dbReference type="Proteomes" id="UP000617743">
    <property type="component" value="Unassembled WGS sequence"/>
</dbReference>
<name>A0ABQ2X1K5_9ACTN</name>
<reference evidence="2" key="1">
    <citation type="journal article" date="2019" name="Int. J. Syst. Evol. Microbiol.">
        <title>The Global Catalogue of Microorganisms (GCM) 10K type strain sequencing project: providing services to taxonomists for standard genome sequencing and annotation.</title>
        <authorList>
            <consortium name="The Broad Institute Genomics Platform"/>
            <consortium name="The Broad Institute Genome Sequencing Center for Infectious Disease"/>
            <person name="Wu L."/>
            <person name="Ma J."/>
        </authorList>
    </citation>
    <scope>NUCLEOTIDE SEQUENCE [LARGE SCALE GENOMIC DNA]</scope>
    <source>
        <strain evidence="2">JCM 4866</strain>
    </source>
</reference>
<dbReference type="RefSeq" id="WP_190049962.1">
    <property type="nucleotide sequence ID" value="NZ_BMWC01000002.1"/>
</dbReference>
<evidence type="ECO:0000313" key="2">
    <source>
        <dbReference type="Proteomes" id="UP000617743"/>
    </source>
</evidence>
<sequence length="212" mass="22503">MPVPESVLAREVFGPLGGVVEVGAVSATGTWSLGTASVGELVIRRRDEIGRVLELIRGIGGFSDSTMAIADELGYLRDHEVTAPALLLWSGAIEGIPSRLEDLERPDAVRRMCHMAADLQLTYLLQALVTSAIAAEGDVPDVRRKAAMVAEALGIACEIADGTGRSAPPLVFRAWRVAHLPGILRPDAGTPEHGKAGFRAYDQALEALMTRA</sequence>
<organism evidence="1 2">
    <name type="scientific">Streptomyces lomondensis</name>
    <dbReference type="NCBI Taxonomy" id="68229"/>
    <lineage>
        <taxon>Bacteria</taxon>
        <taxon>Bacillati</taxon>
        <taxon>Actinomycetota</taxon>
        <taxon>Actinomycetes</taxon>
        <taxon>Kitasatosporales</taxon>
        <taxon>Streptomycetaceae</taxon>
        <taxon>Streptomyces</taxon>
    </lineage>
</organism>
<accession>A0ABQ2X1K5</accession>
<protein>
    <submittedName>
        <fullName evidence="1">Uncharacterized protein</fullName>
    </submittedName>
</protein>
<comment type="caution">
    <text evidence="1">The sequence shown here is derived from an EMBL/GenBank/DDBJ whole genome shotgun (WGS) entry which is preliminary data.</text>
</comment>
<proteinExistence type="predicted"/>